<comment type="caution">
    <text evidence="1">The sequence shown here is derived from an EMBL/GenBank/DDBJ whole genome shotgun (WGS) entry which is preliminary data.</text>
</comment>
<dbReference type="EMBL" id="QAON01000009">
    <property type="protein sequence ID" value="PTQ89065.1"/>
    <property type="molecule type" value="Genomic_DNA"/>
</dbReference>
<gene>
    <name evidence="1" type="ORF">C8N29_10986</name>
</gene>
<dbReference type="GO" id="GO:0003677">
    <property type="term" value="F:DNA binding"/>
    <property type="evidence" value="ECO:0007669"/>
    <property type="project" value="InterPro"/>
</dbReference>
<dbReference type="InterPro" id="IPR007459">
    <property type="entry name" value="DNA_pol3_chi"/>
</dbReference>
<protein>
    <submittedName>
        <fullName evidence="1">DNA polymerase III chi subunit</fullName>
    </submittedName>
</protein>
<reference evidence="1 2" key="1">
    <citation type="submission" date="2018-04" db="EMBL/GenBank/DDBJ databases">
        <title>Genomic Encyclopedia of Archaeal and Bacterial Type Strains, Phase II (KMG-II): from individual species to whole genera.</title>
        <authorList>
            <person name="Goeker M."/>
        </authorList>
    </citation>
    <scope>NUCLEOTIDE SEQUENCE [LARGE SCALE GENOMIC DNA]</scope>
    <source>
        <strain evidence="1 2">DSM 5822</strain>
    </source>
</reference>
<evidence type="ECO:0000313" key="2">
    <source>
        <dbReference type="Proteomes" id="UP000244223"/>
    </source>
</evidence>
<dbReference type="GO" id="GO:0006260">
    <property type="term" value="P:DNA replication"/>
    <property type="evidence" value="ECO:0007669"/>
    <property type="project" value="InterPro"/>
</dbReference>
<organism evidence="1 2">
    <name type="scientific">Agitococcus lubricus</name>
    <dbReference type="NCBI Taxonomy" id="1077255"/>
    <lineage>
        <taxon>Bacteria</taxon>
        <taxon>Pseudomonadati</taxon>
        <taxon>Pseudomonadota</taxon>
        <taxon>Gammaproteobacteria</taxon>
        <taxon>Moraxellales</taxon>
        <taxon>Moraxellaceae</taxon>
        <taxon>Agitococcus</taxon>
    </lineage>
</organism>
<dbReference type="AlphaFoldDB" id="A0A2T5IYM3"/>
<sequence>MLKVDFYLLTQASVDARLLTTCRLTAKALSAGHRLFIQAENEADALACDEWLWTFKPETFVPHHRIGDGQFILAPVLIGLKTPPEADGILINLSQRQPQGLAQFQRILEIIGHDETSKQAGRQRWQFYKQQGFSLDKHTL</sequence>
<proteinExistence type="predicted"/>
<dbReference type="SUPFAM" id="SSF102400">
    <property type="entry name" value="DNA polymerase III chi subunit"/>
    <property type="match status" value="1"/>
</dbReference>
<dbReference type="Proteomes" id="UP000244223">
    <property type="component" value="Unassembled WGS sequence"/>
</dbReference>
<dbReference type="Gene3D" id="3.40.50.10110">
    <property type="entry name" value="DNA polymerase III subunit chi"/>
    <property type="match status" value="1"/>
</dbReference>
<dbReference type="PANTHER" id="PTHR38767">
    <property type="entry name" value="DNA POLYMERASE III SUBUNIT CHI"/>
    <property type="match status" value="1"/>
</dbReference>
<accession>A0A2T5IYM3</accession>
<dbReference type="Pfam" id="PF04364">
    <property type="entry name" value="DNA_pol3_chi"/>
    <property type="match status" value="1"/>
</dbReference>
<dbReference type="InterPro" id="IPR036768">
    <property type="entry name" value="PolIII_chi_sf"/>
</dbReference>
<keyword evidence="2" id="KW-1185">Reference proteome</keyword>
<name>A0A2T5IYM3_9GAMM</name>
<evidence type="ECO:0000313" key="1">
    <source>
        <dbReference type="EMBL" id="PTQ89065.1"/>
    </source>
</evidence>
<dbReference type="GO" id="GO:0003887">
    <property type="term" value="F:DNA-directed DNA polymerase activity"/>
    <property type="evidence" value="ECO:0007669"/>
    <property type="project" value="InterPro"/>
</dbReference>
<dbReference type="GO" id="GO:0032298">
    <property type="term" value="P:positive regulation of DNA-templated DNA replication initiation"/>
    <property type="evidence" value="ECO:0007669"/>
    <property type="project" value="TreeGrafter"/>
</dbReference>
<dbReference type="PANTHER" id="PTHR38767:SF1">
    <property type="entry name" value="DNA POLYMERASE III SUBUNIT CHI"/>
    <property type="match status" value="1"/>
</dbReference>